<evidence type="ECO:0000313" key="2">
    <source>
        <dbReference type="Proteomes" id="UP000230069"/>
    </source>
</evidence>
<keyword evidence="2" id="KW-1185">Reference proteome</keyword>
<dbReference type="AlphaFoldDB" id="A0A2G5DBP9"/>
<name>A0A2G5DBP9_AQUCA</name>
<gene>
    <name evidence="1" type="ORF">AQUCO_02400013v1</name>
</gene>
<proteinExistence type="predicted"/>
<dbReference type="Proteomes" id="UP000230069">
    <property type="component" value="Unassembled WGS sequence"/>
</dbReference>
<reference evidence="1 2" key="1">
    <citation type="submission" date="2017-09" db="EMBL/GenBank/DDBJ databases">
        <title>WGS assembly of Aquilegia coerulea Goldsmith.</title>
        <authorList>
            <person name="Hodges S."/>
            <person name="Kramer E."/>
            <person name="Nordborg M."/>
            <person name="Tomkins J."/>
            <person name="Borevitz J."/>
            <person name="Derieg N."/>
            <person name="Yan J."/>
            <person name="Mihaltcheva S."/>
            <person name="Hayes R.D."/>
            <person name="Rokhsar D."/>
        </authorList>
    </citation>
    <scope>NUCLEOTIDE SEQUENCE [LARGE SCALE GENOMIC DNA]</scope>
    <source>
        <strain evidence="2">cv. Goldsmith</strain>
    </source>
</reference>
<accession>A0A2G5DBP9</accession>
<protein>
    <submittedName>
        <fullName evidence="1">Uncharacterized protein</fullName>
    </submittedName>
</protein>
<evidence type="ECO:0000313" key="1">
    <source>
        <dbReference type="EMBL" id="PIA40657.1"/>
    </source>
</evidence>
<dbReference type="EMBL" id="KZ305041">
    <property type="protein sequence ID" value="PIA40657.1"/>
    <property type="molecule type" value="Genomic_DNA"/>
</dbReference>
<organism evidence="1 2">
    <name type="scientific">Aquilegia coerulea</name>
    <name type="common">Rocky mountain columbine</name>
    <dbReference type="NCBI Taxonomy" id="218851"/>
    <lineage>
        <taxon>Eukaryota</taxon>
        <taxon>Viridiplantae</taxon>
        <taxon>Streptophyta</taxon>
        <taxon>Embryophyta</taxon>
        <taxon>Tracheophyta</taxon>
        <taxon>Spermatophyta</taxon>
        <taxon>Magnoliopsida</taxon>
        <taxon>Ranunculales</taxon>
        <taxon>Ranunculaceae</taxon>
        <taxon>Thalictroideae</taxon>
        <taxon>Aquilegia</taxon>
    </lineage>
</organism>
<sequence length="70" mass="7722">MTTNLVTNLCQVKNLLNLLLSCPEANYTVGRLYCKNISSSIVLPRFMPPQESLSAAPGSIYFCSQVLQLN</sequence>
<dbReference type="InParanoid" id="A0A2G5DBP9"/>